<protein>
    <submittedName>
        <fullName evidence="3">Zinc-binding dehydrogenase</fullName>
    </submittedName>
</protein>
<keyword evidence="1" id="KW-0521">NADP</keyword>
<dbReference type="EMBL" id="JACGCX010000009">
    <property type="protein sequence ID" value="MBA6098521.1"/>
    <property type="molecule type" value="Genomic_DNA"/>
</dbReference>
<dbReference type="GO" id="GO:0016651">
    <property type="term" value="F:oxidoreductase activity, acting on NAD(P)H"/>
    <property type="evidence" value="ECO:0007669"/>
    <property type="project" value="TreeGrafter"/>
</dbReference>
<gene>
    <name evidence="3" type="ORF">H4C80_15480</name>
</gene>
<dbReference type="Pfam" id="PF13602">
    <property type="entry name" value="ADH_zinc_N_2"/>
    <property type="match status" value="1"/>
</dbReference>
<dbReference type="SUPFAM" id="SSF51735">
    <property type="entry name" value="NAD(P)-binding Rossmann-fold domains"/>
    <property type="match status" value="1"/>
</dbReference>
<name>A0A7W2KHB0_9PSED</name>
<evidence type="ECO:0000256" key="2">
    <source>
        <dbReference type="ARBA" id="ARBA00023002"/>
    </source>
</evidence>
<comment type="caution">
    <text evidence="3">The sequence shown here is derived from an EMBL/GenBank/DDBJ whole genome shotgun (WGS) entry which is preliminary data.</text>
</comment>
<dbReference type="InterPro" id="IPR036291">
    <property type="entry name" value="NAD(P)-bd_dom_sf"/>
</dbReference>
<accession>A0A7W2KHB0</accession>
<dbReference type="Gene3D" id="3.40.50.720">
    <property type="entry name" value="NAD(P)-binding Rossmann-like Domain"/>
    <property type="match status" value="1"/>
</dbReference>
<dbReference type="AlphaFoldDB" id="A0A7W2KHB0"/>
<keyword evidence="2" id="KW-0560">Oxidoreductase</keyword>
<evidence type="ECO:0000256" key="1">
    <source>
        <dbReference type="ARBA" id="ARBA00022857"/>
    </source>
</evidence>
<dbReference type="Gene3D" id="3.90.180.10">
    <property type="entry name" value="Medium-chain alcohol dehydrogenases, catalytic domain"/>
    <property type="match status" value="1"/>
</dbReference>
<reference evidence="3 4" key="1">
    <citation type="submission" date="2020-07" db="EMBL/GenBank/DDBJ databases">
        <title>Diversity of carbapenemase encoding genes among Pseudomonas putida group clinical isolates in a tertiary Brazilian hospital.</title>
        <authorList>
            <person name="Alberto-Lei F."/>
            <person name="Nodari C.S."/>
            <person name="Streling A.P."/>
            <person name="Paulino J.T."/>
            <person name="Bessa-Neto F.O."/>
            <person name="Cayo R."/>
            <person name="Gales A.C."/>
        </authorList>
    </citation>
    <scope>NUCLEOTIDE SEQUENCE [LARGE SCALE GENOMIC DNA]</scope>
    <source>
        <strain evidence="3 4">12815</strain>
    </source>
</reference>
<dbReference type="PANTHER" id="PTHR48106:SF5">
    <property type="entry name" value="ZINC-CONTAINING ALCOHOL DEHYDROGENASE"/>
    <property type="match status" value="1"/>
</dbReference>
<dbReference type="PANTHER" id="PTHR48106">
    <property type="entry name" value="QUINONE OXIDOREDUCTASE PIG3-RELATED"/>
    <property type="match status" value="1"/>
</dbReference>
<evidence type="ECO:0000313" key="4">
    <source>
        <dbReference type="Proteomes" id="UP000545074"/>
    </source>
</evidence>
<evidence type="ECO:0000313" key="3">
    <source>
        <dbReference type="EMBL" id="MBA6098521.1"/>
    </source>
</evidence>
<sequence>MAFDPVGGPEVGNILRSLSFLGIFFQYGALETSDISVPVMELLGKDLTIRGYQLFEVTQNESRLNRAKAFITEGLENGSLRPIVDKVFKLDEIVEAHHYMESNSQVGKIVVEL</sequence>
<dbReference type="Proteomes" id="UP000545074">
    <property type="component" value="Unassembled WGS sequence"/>
</dbReference>
<dbReference type="GO" id="GO:0070402">
    <property type="term" value="F:NADPH binding"/>
    <property type="evidence" value="ECO:0007669"/>
    <property type="project" value="TreeGrafter"/>
</dbReference>
<proteinExistence type="predicted"/>
<organism evidence="3 4">
    <name type="scientific">Pseudomonas juntendi</name>
    <dbReference type="NCBI Taxonomy" id="2666183"/>
    <lineage>
        <taxon>Bacteria</taxon>
        <taxon>Pseudomonadati</taxon>
        <taxon>Pseudomonadota</taxon>
        <taxon>Gammaproteobacteria</taxon>
        <taxon>Pseudomonadales</taxon>
        <taxon>Pseudomonadaceae</taxon>
        <taxon>Pseudomonas</taxon>
    </lineage>
</organism>